<dbReference type="EMBL" id="JAPDHV010000001">
    <property type="protein sequence ID" value="MCW3159670.1"/>
    <property type="molecule type" value="Genomic_DNA"/>
</dbReference>
<proteinExistence type="predicted"/>
<dbReference type="RefSeq" id="WP_264741647.1">
    <property type="nucleotide sequence ID" value="NZ_JAPDHV010000001.1"/>
</dbReference>
<evidence type="ECO:0000313" key="2">
    <source>
        <dbReference type="Proteomes" id="UP001163719"/>
    </source>
</evidence>
<protein>
    <submittedName>
        <fullName evidence="1">Uncharacterized protein</fullName>
    </submittedName>
</protein>
<sequence>MNTKKQEPFIEHFDDLTKAMDFAVWKNFENRMKKEQFGVLDAPEENYAVVNQAMLMDLEMEFQYPLPEDYDWIDYNKIRTIRMDYDPLSHWEELTGAFSVMNGELLRFILKFDVPLKKFIRYELASRGYDENHQWVGFDKAEEIWFNSKR</sequence>
<keyword evidence="2" id="KW-1185">Reference proteome</keyword>
<accession>A0ABT3HJ49</accession>
<name>A0ABT3HJ49_9FLAO</name>
<evidence type="ECO:0000313" key="1">
    <source>
        <dbReference type="EMBL" id="MCW3159670.1"/>
    </source>
</evidence>
<organism evidence="1 2">
    <name type="scientific">Chryseobacterium oryctis</name>
    <dbReference type="NCBI Taxonomy" id="2952618"/>
    <lineage>
        <taxon>Bacteria</taxon>
        <taxon>Pseudomonadati</taxon>
        <taxon>Bacteroidota</taxon>
        <taxon>Flavobacteriia</taxon>
        <taxon>Flavobacteriales</taxon>
        <taxon>Weeksellaceae</taxon>
        <taxon>Chryseobacterium group</taxon>
        <taxon>Chryseobacterium</taxon>
    </lineage>
</organism>
<dbReference type="Proteomes" id="UP001163719">
    <property type="component" value="Unassembled WGS sequence"/>
</dbReference>
<comment type="caution">
    <text evidence="1">The sequence shown here is derived from an EMBL/GenBank/DDBJ whole genome shotgun (WGS) entry which is preliminary data.</text>
</comment>
<reference evidence="1" key="1">
    <citation type="submission" date="2022-10" db="EMBL/GenBank/DDBJ databases">
        <title>Chryseobacterium babae sp. nov. isolated from the gut of the beetle Oryctes rhinoceros, and Chryseobacterium kimseyorum sp. nov., isolated from a stick insect rearing cage.</title>
        <authorList>
            <person name="Shelomi M."/>
            <person name="Han C.-J."/>
            <person name="Chen W.-M."/>
            <person name="Chen H.-K."/>
            <person name="Liaw S.-J."/>
            <person name="Muhle E."/>
            <person name="Clermont D."/>
        </authorList>
    </citation>
    <scope>NUCLEOTIDE SEQUENCE</scope>
    <source>
        <strain evidence="1">WLa1L2M3</strain>
    </source>
</reference>
<gene>
    <name evidence="1" type="ORF">OH806_00055</name>
</gene>